<organism evidence="2 3">
    <name type="scientific">Absidia repens</name>
    <dbReference type="NCBI Taxonomy" id="90262"/>
    <lineage>
        <taxon>Eukaryota</taxon>
        <taxon>Fungi</taxon>
        <taxon>Fungi incertae sedis</taxon>
        <taxon>Mucoromycota</taxon>
        <taxon>Mucoromycotina</taxon>
        <taxon>Mucoromycetes</taxon>
        <taxon>Mucorales</taxon>
        <taxon>Cunninghamellaceae</taxon>
        <taxon>Absidia</taxon>
    </lineage>
</organism>
<keyword evidence="3" id="KW-1185">Reference proteome</keyword>
<feature type="region of interest" description="Disordered" evidence="1">
    <location>
        <begin position="126"/>
        <end position="164"/>
    </location>
</feature>
<feature type="region of interest" description="Disordered" evidence="1">
    <location>
        <begin position="1509"/>
        <end position="1538"/>
    </location>
</feature>
<feature type="compositionally biased region" description="Acidic residues" evidence="1">
    <location>
        <begin position="1529"/>
        <end position="1538"/>
    </location>
</feature>
<name>A0A1X2J1G7_9FUNG</name>
<dbReference type="STRING" id="90262.A0A1X2J1G7"/>
<reference evidence="2 3" key="1">
    <citation type="submission" date="2016-07" db="EMBL/GenBank/DDBJ databases">
        <title>Pervasive Adenine N6-methylation of Active Genes in Fungi.</title>
        <authorList>
            <consortium name="DOE Joint Genome Institute"/>
            <person name="Mondo S.J."/>
            <person name="Dannebaum R.O."/>
            <person name="Kuo R.C."/>
            <person name="Labutti K."/>
            <person name="Haridas S."/>
            <person name="Kuo A."/>
            <person name="Salamov A."/>
            <person name="Ahrendt S.R."/>
            <person name="Lipzen A."/>
            <person name="Sullivan W."/>
            <person name="Andreopoulos W.B."/>
            <person name="Clum A."/>
            <person name="Lindquist E."/>
            <person name="Daum C."/>
            <person name="Ramamoorthy G.K."/>
            <person name="Gryganskyi A."/>
            <person name="Culley D."/>
            <person name="Magnuson J.K."/>
            <person name="James T.Y."/>
            <person name="O'Malley M.A."/>
            <person name="Stajich J.E."/>
            <person name="Spatafora J.W."/>
            <person name="Visel A."/>
            <person name="Grigoriev I.V."/>
        </authorList>
    </citation>
    <scope>NUCLEOTIDE SEQUENCE [LARGE SCALE GENOMIC DNA]</scope>
    <source>
        <strain evidence="2 3">NRRL 1336</strain>
    </source>
</reference>
<evidence type="ECO:0000313" key="3">
    <source>
        <dbReference type="Proteomes" id="UP000193560"/>
    </source>
</evidence>
<comment type="caution">
    <text evidence="2">The sequence shown here is derived from an EMBL/GenBank/DDBJ whole genome shotgun (WGS) entry which is preliminary data.</text>
</comment>
<dbReference type="EMBL" id="MCGE01000001">
    <property type="protein sequence ID" value="ORZ25651.1"/>
    <property type="molecule type" value="Genomic_DNA"/>
</dbReference>
<feature type="compositionally biased region" description="Polar residues" evidence="1">
    <location>
        <begin position="134"/>
        <end position="148"/>
    </location>
</feature>
<dbReference type="Proteomes" id="UP000193560">
    <property type="component" value="Unassembled WGS sequence"/>
</dbReference>
<dbReference type="OrthoDB" id="17798at2759"/>
<evidence type="ECO:0000313" key="2">
    <source>
        <dbReference type="EMBL" id="ORZ25651.1"/>
    </source>
</evidence>
<proteinExistence type="predicted"/>
<evidence type="ECO:0000256" key="1">
    <source>
        <dbReference type="SAM" id="MobiDB-lite"/>
    </source>
</evidence>
<protein>
    <submittedName>
        <fullName evidence="2">Uncharacterized protein</fullName>
    </submittedName>
</protein>
<accession>A0A1X2J1G7</accession>
<gene>
    <name evidence="2" type="ORF">BCR42DRAFT_485784</name>
</gene>
<sequence>MPTISNTKELFALAGNDITTREKVIAQTTVAGTEDWYYYRGLVLLQKLSTALGTDATDASTVVRSPTGQESDLLKDMKQLLKNYKDQFATTTRFNELETRFYLLTWFVNGDSKKFVRDTLHLNLPTDQHHRDSNNQPPSAATTQTANDLDTAPEDESQMVSRKSYPSSLDVTLLDNDKVMRRLIDEDKLDQLKYTSLPIVKRYWTELNTEQQCRILERLLWQPVTTDTIPIVSYLADLWQPFGNGRRDVLAENMNKLPLHNLTLTQLDELLELLPAILQVESFVTLYMDKLVPHVYAQDENMLSGNNSVKDWDGLEADGDYWTSYLADLDQFADKLMDGPFRLVKARITFQKLKSSIFHGQFDQSLLLSYLAQSRVKKNDDDAASPVPSRSNVLKRQRQESEIMIPILGRCQMPMKEENQIIEEYISGLIRTQKLDSLDLFFPYLDQKSFLEPLQAQVMLTSGLATDDDITSWSNVLGNTTFRDLVKQPILTFGPATTHKTTSRLTKDDNIPVQVTIKNIPRLTLRVFPIDLFNYWKAHPSDTTIKDGNKLNVDGLCPVYEQQLDYSTLPTLQKVTETFWFGTAQQDKVYAPDVFAGRGAWMIDFIGGQDQCRAIVQKGYLRYAMQKTAGGHLFLVMDENNQVLKDSFIWLENESYQPDQSGNILIPYRTKESKQVRALLTSQDGYCQPLEFYHEEESYSLDASFYFNYESLIPTKQTKLIITPTLKIQDQMLPLELLSKISLEVVTTSSNDIKSSTTMDNLMASKGKPIECEFTVPSSLTSIKLTLTAKVRTMSQEQPWKQLEAGREIRCNTSDQDEIVTTHLRADNSGYLLYVIGKNGEPHKQHSLDLSLAHNLTYDTIDLTMQTNENGCISLGPLDNVGTISIQQPWKSWKLLGGDWKSDESRNETSLPLNIQYRADTEFKLPFTVANGSGCALFQTGRRGNPVADHTNRLAYTNFAVTVEGGLPEGSYNFYLSSPRQPHVDIIPVTIVNPSSAHQQSILSSSADDNSNSLWKKWLIGDRVYGETTGDIVRQPCSIESVKTTDKQLILKLKNETSLPSTFAIITASAFLPPLADSLSTQMGNVQHRRLLFEKIGRNGLDHIHLTGRKLGEEYQYILNRAKEDKYAGSSLPEPSLLVNPKEIGKTSVKTRSTGQGNDGFINENQIVQPEGFQYKTLARYCSGLGNPFEYTDLNYAFLNQNSRVVVLEANDQGEIVVDRSQLGEGNFIQAVVLSPGQATSTSLVLRDVDMSLQLNDQRQTSQGLDTDAAYLRSKLVTVLSSAHPQSSMEIDQNQHESELVDSQNTLLDIFKLLAPNQETELAEFDVLRRWATLEHGEKLKTHDKMNSYELNLWIKCKDVDYFNTNIKPFIKSKIQKTFMDDYLIDADLTKYATDLYLFHQLNVAEKALLAKRVPQILPMVLRLFKDNHQPSLSDQPFDTVLAGNVLAIPVPETELEPVSEDGFLHTNLMMSAAAAMPLPSVGSRNIKAKRCLRTRAPMAHVADFADEMEGDDSENDDANGDDQHHDDDESESDEVEDDIMALRNQAAKRRRIHEPYQYMAPTSEWTEKEYYGEASELTKVNQFWIDYLENNLSIFVSGNAIYATTNITEMIFALALIDLPIKSDTKYSVATDSTTGKTTIAATTPLIVFYRSLKKYTQSISANPTLLLGQHIFERNKDANDSTDDQHVVDPAQLLARTPYGWHLAVSNISTKTVICEVTLQVPTGAVPLGETPYCQSKNIMIRPYTTWHEVVGNFYFPTQGTFNHFAVTVSEQQTSQEQNGEQDGINSSMTTMVLLNQTQPMTLRVSEMDEQKQLPQSNTTLSAYASWSVVNNSGTSNDILAFVKANISKLKSLDWSLVTWRMTDPSFARSLLTFLASNKHYVNSIYAYGVYHGFTDIIADLLVQERTMLLQKTGIVFDCPLVKWQSTGQEHLKVLDYYPMANARVHSLGSSNEIANQEFYDQYNRFLEYLNQCVNQTANNYVTLSIYLILQGRIGEAQQMYNMSKQLSEKRQGDNNNSELATVQSDYLGAYLASRVKEGNEFDILTVKKMAEKYKSCGSLRWQKLFGELADLAAKVEAATSQQDEIEGGNGNSKATLGTDPVFDFTIKDNQVVVRYANVTEMQVRFYNINAEVMFSNQPFLNKNDKISNYSWVKANHVKTIDLQKQSDDDVVMVADSDAENDGDSGDFGWIGISKIRPRRHAVPIPLVGNLLVEVHAHGKTQCQTHFNHALTVHMSEQYGVARVLASKKLDSLDQQQQQPLPGAYVKVYAKLDNGRTEFWKDGYTSLTGVFDYISVTHGNALVGASNDGDGSLEEMVKKIKKFALLFSSTQHGVVVKEAYPPF</sequence>
<feature type="compositionally biased region" description="Acidic residues" evidence="1">
    <location>
        <begin position="1509"/>
        <end position="1521"/>
    </location>
</feature>